<dbReference type="OrthoDB" id="9803907at2"/>
<dbReference type="HAMAP" id="MF_02214">
    <property type="entry name" value="Lipid_II_synth_MurT"/>
    <property type="match status" value="1"/>
</dbReference>
<dbReference type="InterPro" id="IPR036565">
    <property type="entry name" value="Mur-like_cat_sf"/>
</dbReference>
<feature type="binding site" evidence="2">
    <location>
        <position position="208"/>
    </location>
    <ligand>
        <name>Zn(2+)</name>
        <dbReference type="ChEBI" id="CHEBI:29105"/>
    </ligand>
</feature>
<evidence type="ECO:0000313" key="5">
    <source>
        <dbReference type="EMBL" id="TDP52398.1"/>
    </source>
</evidence>
<name>A0A4R6Q0U1_9FIRM</name>
<reference evidence="5 6" key="1">
    <citation type="submission" date="2019-03" db="EMBL/GenBank/DDBJ databases">
        <title>Genomic Encyclopedia of Type Strains, Phase IV (KMG-IV): sequencing the most valuable type-strain genomes for metagenomic binning, comparative biology and taxonomic classification.</title>
        <authorList>
            <person name="Goeker M."/>
        </authorList>
    </citation>
    <scope>NUCLEOTIDE SEQUENCE [LARGE SCALE GENOMIC DNA]</scope>
    <source>
        <strain evidence="5 6">DSM 28287</strain>
    </source>
</reference>
<sequence length="452" mass="51136">MKFHLALWFGKFINFLISMVDKSRGTNLAGEKAMKIDPLMVSHFKGIDPEKVLFITGTNGKSTTNNLINHIFKANGKKVVSNLEGANLIYGVCTALIKASSLGGTVKADYYIFETDERYVPVIREQLPAANLLITNLQKDQVQRNGDPDYIYRKLKDAVSGGDLRLFLNNDEPRTKSFDDDGKTVVTYGAEKHAEAFNKDASYVTMACPKCHHKIAFDYYNTDGIGRFHCVNCGHSSNAEADYSVTDADFTNRKFKIGGVDFDMPYDTPYMIYNYSAAAAVAKELAGISLEDSAKAFGNFKNVGGRFEILKYKNKTIKYMRIKQENPETLQTSINVMANDPNRKMVCLGLCPLVDLIPHYAVSFYAYDCDFSKLVRSDVEKYFCFSDHVCYDTVNRFIYEGVDPSMISVADTEDVNVIFKEIEEAETDNIYLITWLHTYEHMEKYIKEEGNK</sequence>
<dbReference type="Gene3D" id="3.40.1190.10">
    <property type="entry name" value="Mur-like, catalytic domain"/>
    <property type="match status" value="1"/>
</dbReference>
<keyword evidence="2" id="KW-0862">Zinc</keyword>
<keyword evidence="2" id="KW-0479">Metal-binding</keyword>
<comment type="catalytic activity">
    <reaction evidence="2">
        <text>beta-D-GlcNAc-(1-&gt;4)-Mur2Ac(oyl-L-Ala-gamma-D-Glu-L-Lys-D-Ala-D-Ala)-di-trans,octa-cis-undecaprenyl diphosphate + L-glutamine + ATP + H2O = beta-D-GlcNAc-(1-&gt;4)-Mur2Ac(oyl-L-Ala-D-isoglutaminyl-L-Lys-D-Ala-D-Ala)-di-trans,octa-cis-undecaprenyl diphosphate + L-glutamate + ADP + phosphate + H(+)</text>
        <dbReference type="Rhea" id="RHEA:57928"/>
        <dbReference type="ChEBI" id="CHEBI:15377"/>
        <dbReference type="ChEBI" id="CHEBI:15378"/>
        <dbReference type="ChEBI" id="CHEBI:29985"/>
        <dbReference type="ChEBI" id="CHEBI:30616"/>
        <dbReference type="ChEBI" id="CHEBI:43474"/>
        <dbReference type="ChEBI" id="CHEBI:58359"/>
        <dbReference type="ChEBI" id="CHEBI:60033"/>
        <dbReference type="ChEBI" id="CHEBI:62233"/>
        <dbReference type="ChEBI" id="CHEBI:456216"/>
        <dbReference type="EC" id="6.3.5.13"/>
    </reaction>
</comment>
<comment type="function">
    <text evidence="2">The lipid II isoglutaminyl synthase complex catalyzes the formation of alpha-D-isoglutamine in the cell wall lipid II stem peptide. The MurT subunit catalyzes the ATP-dependent amidation of D-glutamate residue of lipid II, converting it to an isoglutamine residue.</text>
</comment>
<dbReference type="Pfam" id="PF08353">
    <property type="entry name" value="MurT_C"/>
    <property type="match status" value="1"/>
</dbReference>
<comment type="catalytic activity">
    <reaction evidence="2">
        <text>beta-D-GlcNAc-(1-&gt;4)-Mur2Ac(oyl-L-Ala-gamma-D-O-P-Glu-L-Lys-D-Ala-D-Ala)-di-trans,octa-cis-undecaprenyl diphosphate + NH4(+) = beta-D-GlcNAc-(1-&gt;4)-Mur2Ac(oyl-L-Ala-D-isoglutaminyl-L-Lys-D-Ala-D-Ala)-di-trans,octa-cis-undecaprenyl diphosphate + phosphate + H(+)</text>
        <dbReference type="Rhea" id="RHEA:57932"/>
        <dbReference type="ChEBI" id="CHEBI:15378"/>
        <dbReference type="ChEBI" id="CHEBI:28938"/>
        <dbReference type="ChEBI" id="CHEBI:43474"/>
        <dbReference type="ChEBI" id="CHEBI:62233"/>
        <dbReference type="ChEBI" id="CHEBI:143132"/>
    </reaction>
</comment>
<keyword evidence="2 5" id="KW-0436">Ligase</keyword>
<accession>A0A4R6Q0U1</accession>
<protein>
    <recommendedName>
        <fullName evidence="2">Lipid II isoglutaminyl synthase (glutamine-hydrolyzing) subunit MurT</fullName>
        <ecNumber evidence="2">6.3.5.13</ecNumber>
    </recommendedName>
</protein>
<dbReference type="GO" id="GO:0140282">
    <property type="term" value="F:carbon-nitrogen ligase activity on lipid II"/>
    <property type="evidence" value="ECO:0007669"/>
    <property type="project" value="UniProtKB-UniRule"/>
</dbReference>
<dbReference type="InterPro" id="IPR043703">
    <property type="entry name" value="Lipid_II_synth_MurT"/>
</dbReference>
<evidence type="ECO:0000256" key="2">
    <source>
        <dbReference type="HAMAP-Rule" id="MF_02214"/>
    </source>
</evidence>
<proteinExistence type="inferred from homology"/>
<evidence type="ECO:0000313" key="6">
    <source>
        <dbReference type="Proteomes" id="UP000295500"/>
    </source>
</evidence>
<gene>
    <name evidence="2" type="primary">murT</name>
    <name evidence="5" type="ORF">EV211_1264</name>
</gene>
<dbReference type="PANTHER" id="PTHR23135:SF7">
    <property type="entry name" value="LIPID II ISOGLUTAMINYL SYNTHASE (GLUTAMINE-HYDROLYZING) SUBUNIT MURT"/>
    <property type="match status" value="1"/>
</dbReference>
<feature type="binding site" evidence="2">
    <location>
        <position position="211"/>
    </location>
    <ligand>
        <name>Zn(2+)</name>
        <dbReference type="ChEBI" id="CHEBI:29105"/>
    </ligand>
</feature>
<dbReference type="GO" id="GO:0009252">
    <property type="term" value="P:peptidoglycan biosynthetic process"/>
    <property type="evidence" value="ECO:0007669"/>
    <property type="project" value="UniProtKB-UniRule"/>
</dbReference>
<comment type="catalytic activity">
    <reaction evidence="2">
        <text>beta-D-GlcNAc-(1-&gt;4)-Mur2Ac(oyl-L-Ala-gamma-D-Glu-L-Lys-D-Ala-D-Ala)-di-trans,octa-cis-undecaprenyl diphosphate + ATP = beta-D-GlcNAc-(1-&gt;4)-Mur2Ac(oyl-L-Ala-gamma-D-O-P-Glu-L-Lys-D-Ala-D-Ala)-di-trans,octa-cis-undecaprenyl diphosphate + ADP</text>
        <dbReference type="Rhea" id="RHEA:59488"/>
        <dbReference type="ChEBI" id="CHEBI:30616"/>
        <dbReference type="ChEBI" id="CHEBI:60033"/>
        <dbReference type="ChEBI" id="CHEBI:143132"/>
        <dbReference type="ChEBI" id="CHEBI:456216"/>
    </reaction>
</comment>
<dbReference type="InterPro" id="IPR013564">
    <property type="entry name" value="MurT_C"/>
</dbReference>
<dbReference type="AlphaFoldDB" id="A0A4R6Q0U1"/>
<keyword evidence="2" id="KW-0547">Nucleotide-binding</keyword>
<comment type="caution">
    <text evidence="2">Lacks conserved residue(s) required for the propagation of feature annotation.</text>
</comment>
<dbReference type="GO" id="GO:0071555">
    <property type="term" value="P:cell wall organization"/>
    <property type="evidence" value="ECO:0007669"/>
    <property type="project" value="UniProtKB-KW"/>
</dbReference>
<dbReference type="EC" id="6.3.5.13" evidence="2"/>
<dbReference type="UniPathway" id="UPA00219"/>
<dbReference type="Pfam" id="PF08245">
    <property type="entry name" value="Mur_ligase_M"/>
    <property type="match status" value="1"/>
</dbReference>
<keyword evidence="6" id="KW-1185">Reference proteome</keyword>
<feature type="domain" description="Lipid II isoglutaminyl synthase (glutamine-hydrolyzing) subunit MurT C-terminal" evidence="4">
    <location>
        <begin position="325"/>
        <end position="434"/>
    </location>
</feature>
<feature type="domain" description="Mur ligase central" evidence="3">
    <location>
        <begin position="55"/>
        <end position="203"/>
    </location>
</feature>
<dbReference type="GO" id="GO:0005524">
    <property type="term" value="F:ATP binding"/>
    <property type="evidence" value="ECO:0007669"/>
    <property type="project" value="UniProtKB-UniRule"/>
</dbReference>
<comment type="caution">
    <text evidence="5">The sequence shown here is derived from an EMBL/GenBank/DDBJ whole genome shotgun (WGS) entry which is preliminary data.</text>
</comment>
<evidence type="ECO:0000259" key="3">
    <source>
        <dbReference type="Pfam" id="PF08245"/>
    </source>
</evidence>
<dbReference type="InterPro" id="IPR013221">
    <property type="entry name" value="Mur_ligase_cen"/>
</dbReference>
<keyword evidence="2" id="KW-0961">Cell wall biogenesis/degradation</keyword>
<evidence type="ECO:0000256" key="1">
    <source>
        <dbReference type="ARBA" id="ARBA00004752"/>
    </source>
</evidence>
<organism evidence="5 6">
    <name type="scientific">Aminicella lysinilytica</name>
    <dbReference type="NCBI Taxonomy" id="433323"/>
    <lineage>
        <taxon>Bacteria</taxon>
        <taxon>Bacillati</taxon>
        <taxon>Bacillota</taxon>
        <taxon>Clostridia</taxon>
        <taxon>Peptostreptococcales</taxon>
        <taxon>Anaerovoracaceae</taxon>
        <taxon>Aminicella</taxon>
    </lineage>
</organism>
<comment type="pathway">
    <text evidence="1 2">Cell wall biogenesis; peptidoglycan biosynthesis.</text>
</comment>
<feature type="binding site" evidence="2">
    <location>
        <position position="233"/>
    </location>
    <ligand>
        <name>Zn(2+)</name>
        <dbReference type="ChEBI" id="CHEBI:29105"/>
    </ligand>
</feature>
<dbReference type="GO" id="GO:0008270">
    <property type="term" value="F:zinc ion binding"/>
    <property type="evidence" value="ECO:0007669"/>
    <property type="project" value="UniProtKB-UniRule"/>
</dbReference>
<comment type="subunit">
    <text evidence="2">Forms a heterodimer with GatD.</text>
</comment>
<dbReference type="GO" id="GO:0016881">
    <property type="term" value="F:acid-amino acid ligase activity"/>
    <property type="evidence" value="ECO:0007669"/>
    <property type="project" value="InterPro"/>
</dbReference>
<keyword evidence="2" id="KW-0573">Peptidoglycan synthesis</keyword>
<dbReference type="GO" id="GO:0008360">
    <property type="term" value="P:regulation of cell shape"/>
    <property type="evidence" value="ECO:0007669"/>
    <property type="project" value="UniProtKB-KW"/>
</dbReference>
<keyword evidence="2" id="KW-0133">Cell shape</keyword>
<dbReference type="RefSeq" id="WP_133528801.1">
    <property type="nucleotide sequence ID" value="NZ_SNXO01000026.1"/>
</dbReference>
<comment type="similarity">
    <text evidence="2">Belongs to the MurCDEF family. MurT subfamily.</text>
</comment>
<evidence type="ECO:0000259" key="4">
    <source>
        <dbReference type="Pfam" id="PF08353"/>
    </source>
</evidence>
<feature type="binding site" evidence="2">
    <location>
        <position position="230"/>
    </location>
    <ligand>
        <name>Zn(2+)</name>
        <dbReference type="ChEBI" id="CHEBI:29105"/>
    </ligand>
</feature>
<dbReference type="SUPFAM" id="SSF53623">
    <property type="entry name" value="MurD-like peptide ligases, catalytic domain"/>
    <property type="match status" value="1"/>
</dbReference>
<dbReference type="EMBL" id="SNXO01000026">
    <property type="protein sequence ID" value="TDP52398.1"/>
    <property type="molecule type" value="Genomic_DNA"/>
</dbReference>
<keyword evidence="2" id="KW-0067">ATP-binding</keyword>
<dbReference type="PANTHER" id="PTHR23135">
    <property type="entry name" value="MUR LIGASE FAMILY MEMBER"/>
    <property type="match status" value="1"/>
</dbReference>
<dbReference type="Proteomes" id="UP000295500">
    <property type="component" value="Unassembled WGS sequence"/>
</dbReference>